<dbReference type="Gene3D" id="3.10.129.10">
    <property type="entry name" value="Hotdog Thioesterase"/>
    <property type="match status" value="1"/>
</dbReference>
<accession>A0A090SW20</accession>
<name>A0A090SW20_9VIBR</name>
<evidence type="ECO:0000259" key="1">
    <source>
        <dbReference type="Pfam" id="PF01575"/>
    </source>
</evidence>
<sequence length="284" mass="31633">MQIEASHSVRYRSLLLRAVLKRPNQGVLSEASSNASLINSAFCVDADALSRYCKHFGFEELDVPATYLFVATQSELLQLFVHPETPIRPLGLVHTFVAFELIEKLEVGQNYQFTVTLEMKEKTERGQRFETLGEFSLDGKTLARYRSGYLMPVKNSKPKRDGTVLVDDISVYQRQSNLQTSKASTRAYASVSGDYNPIHLSGFMAKLFGFKAPIVHGMDMAGRLLSIASKQVGNNQEINQCYFSFKRPIFISQMLDVVSDGSQVLLVNAEGKTCVMMSASQSTS</sequence>
<dbReference type="InterPro" id="IPR003965">
    <property type="entry name" value="Fatty_acid_synthase"/>
</dbReference>
<dbReference type="GO" id="GO:0006633">
    <property type="term" value="P:fatty acid biosynthetic process"/>
    <property type="evidence" value="ECO:0007669"/>
    <property type="project" value="InterPro"/>
</dbReference>
<proteinExistence type="predicted"/>
<dbReference type="Proteomes" id="UP000029224">
    <property type="component" value="Unassembled WGS sequence"/>
</dbReference>
<keyword evidence="3" id="KW-1185">Reference proteome</keyword>
<dbReference type="InterPro" id="IPR002539">
    <property type="entry name" value="MaoC-like_dom"/>
</dbReference>
<evidence type="ECO:0000313" key="2">
    <source>
        <dbReference type="EMBL" id="GAL31965.1"/>
    </source>
</evidence>
<dbReference type="PANTHER" id="PTHR43841:SF3">
    <property type="entry name" value="(3R)-HYDROXYACYL-ACP DEHYDRATASE SUBUNIT HADB"/>
    <property type="match status" value="1"/>
</dbReference>
<reference evidence="2 3" key="2">
    <citation type="submission" date="2014-09" db="EMBL/GenBank/DDBJ databases">
        <authorList>
            <consortium name="NBRP consortium"/>
            <person name="Sawabe T."/>
            <person name="Meirelles P."/>
            <person name="Nakanishi M."/>
            <person name="Sayaka M."/>
            <person name="Hattori M."/>
            <person name="Ohkuma M."/>
        </authorList>
    </citation>
    <scope>NUCLEOTIDE SEQUENCE [LARGE SCALE GENOMIC DNA]</scope>
    <source>
        <strain evidence="2 3">JCM 19240</strain>
    </source>
</reference>
<reference evidence="2 3" key="1">
    <citation type="submission" date="2014-09" db="EMBL/GenBank/DDBJ databases">
        <title>Vibrio maritimus JCM 19240. (C210) whole genome shotgun sequence.</title>
        <authorList>
            <person name="Sawabe T."/>
            <person name="Meirelles P."/>
            <person name="Nakanishi M."/>
            <person name="Sayaka M."/>
            <person name="Hattori M."/>
            <person name="Ohkuma M."/>
        </authorList>
    </citation>
    <scope>NUCLEOTIDE SEQUENCE [LARGE SCALE GENOMIC DNA]</scope>
    <source>
        <strain evidence="2 3">JCM 19240</strain>
    </source>
</reference>
<comment type="caution">
    <text evidence="2">The sequence shown here is derived from an EMBL/GenBank/DDBJ whole genome shotgun (WGS) entry which is preliminary data.</text>
</comment>
<feature type="domain" description="MaoC-like" evidence="1">
    <location>
        <begin position="173"/>
        <end position="258"/>
    </location>
</feature>
<protein>
    <submittedName>
        <fullName evidence="2">Acyl dehydratase</fullName>
    </submittedName>
</protein>
<dbReference type="SUPFAM" id="SSF54637">
    <property type="entry name" value="Thioesterase/thiol ester dehydrase-isomerase"/>
    <property type="match status" value="1"/>
</dbReference>
<dbReference type="Pfam" id="PF01575">
    <property type="entry name" value="MaoC_dehydratas"/>
    <property type="match status" value="1"/>
</dbReference>
<dbReference type="PRINTS" id="PR01483">
    <property type="entry name" value="FASYNTHASE"/>
</dbReference>
<dbReference type="EMBL" id="BBMT01000001">
    <property type="protein sequence ID" value="GAL31965.1"/>
    <property type="molecule type" value="Genomic_DNA"/>
</dbReference>
<dbReference type="GO" id="GO:0005835">
    <property type="term" value="C:fatty acid synthase complex"/>
    <property type="evidence" value="ECO:0007669"/>
    <property type="project" value="InterPro"/>
</dbReference>
<dbReference type="InterPro" id="IPR029069">
    <property type="entry name" value="HotDog_dom_sf"/>
</dbReference>
<evidence type="ECO:0000313" key="3">
    <source>
        <dbReference type="Proteomes" id="UP000029224"/>
    </source>
</evidence>
<dbReference type="GO" id="GO:0004312">
    <property type="term" value="F:fatty acid synthase activity"/>
    <property type="evidence" value="ECO:0007669"/>
    <property type="project" value="InterPro"/>
</dbReference>
<dbReference type="AlphaFoldDB" id="A0A090SW20"/>
<dbReference type="PANTHER" id="PTHR43841">
    <property type="entry name" value="3-HYDROXYACYL-THIOESTER DEHYDRATASE HTDX-RELATED"/>
    <property type="match status" value="1"/>
</dbReference>
<gene>
    <name evidence="2" type="ORF">JCM19240_5396</name>
</gene>
<organism evidence="2 3">
    <name type="scientific">Vibrio maritimus</name>
    <dbReference type="NCBI Taxonomy" id="990268"/>
    <lineage>
        <taxon>Bacteria</taxon>
        <taxon>Pseudomonadati</taxon>
        <taxon>Pseudomonadota</taxon>
        <taxon>Gammaproteobacteria</taxon>
        <taxon>Vibrionales</taxon>
        <taxon>Vibrionaceae</taxon>
        <taxon>Vibrio</taxon>
    </lineage>
</organism>